<dbReference type="PANTHER" id="PTHR33619">
    <property type="entry name" value="POLYSACCHARIDE EXPORT PROTEIN GFCE-RELATED"/>
    <property type="match status" value="1"/>
</dbReference>
<keyword evidence="9" id="KW-0406">Ion transport</keyword>
<comment type="similarity">
    <text evidence="2">Belongs to the BexD/CtrA/VexA family.</text>
</comment>
<evidence type="ECO:0000313" key="20">
    <source>
        <dbReference type="EMBL" id="MFC0268191.1"/>
    </source>
</evidence>
<dbReference type="PANTHER" id="PTHR33619:SF3">
    <property type="entry name" value="POLYSACCHARIDE EXPORT PROTEIN GFCE-RELATED"/>
    <property type="match status" value="1"/>
</dbReference>
<feature type="compositionally biased region" description="Low complexity" evidence="15">
    <location>
        <begin position="48"/>
        <end position="63"/>
    </location>
</feature>
<evidence type="ECO:0000256" key="8">
    <source>
        <dbReference type="ARBA" id="ARBA00023047"/>
    </source>
</evidence>
<keyword evidence="13" id="KW-0998">Cell outer membrane</keyword>
<evidence type="ECO:0000256" key="9">
    <source>
        <dbReference type="ARBA" id="ARBA00023065"/>
    </source>
</evidence>
<dbReference type="Gene3D" id="3.30.1950.10">
    <property type="entry name" value="wza like domain"/>
    <property type="match status" value="1"/>
</dbReference>
<evidence type="ECO:0000259" key="17">
    <source>
        <dbReference type="Pfam" id="PF02563"/>
    </source>
</evidence>
<protein>
    <submittedName>
        <fullName evidence="20">Polysaccharide biosynthesis/export family protein</fullName>
    </submittedName>
</protein>
<dbReference type="InterPro" id="IPR019554">
    <property type="entry name" value="Soluble_ligand-bd"/>
</dbReference>
<keyword evidence="14" id="KW-0449">Lipoprotein</keyword>
<evidence type="ECO:0000256" key="1">
    <source>
        <dbReference type="ARBA" id="ARBA00004571"/>
    </source>
</evidence>
<name>A0ABV6G423_9GAMM</name>
<comment type="caution">
    <text evidence="20">The sequence shown here is derived from an EMBL/GenBank/DDBJ whole genome shotgun (WGS) entry which is preliminary data.</text>
</comment>
<evidence type="ECO:0000313" key="21">
    <source>
        <dbReference type="Proteomes" id="UP001589814"/>
    </source>
</evidence>
<reference evidence="20 21" key="1">
    <citation type="submission" date="2024-09" db="EMBL/GenBank/DDBJ databases">
        <authorList>
            <person name="Sun Q."/>
            <person name="Mori K."/>
        </authorList>
    </citation>
    <scope>NUCLEOTIDE SEQUENCE [LARGE SCALE GENOMIC DNA]</scope>
    <source>
        <strain evidence="20 21">CCM 7415</strain>
    </source>
</reference>
<evidence type="ECO:0000256" key="10">
    <source>
        <dbReference type="ARBA" id="ARBA00023114"/>
    </source>
</evidence>
<dbReference type="EMBL" id="JBHLVX010000037">
    <property type="protein sequence ID" value="MFC0268191.1"/>
    <property type="molecule type" value="Genomic_DNA"/>
</dbReference>
<sequence length="585" mass="63058">MKKGSMFFRAVCLVAVACLNAGLASASELGANSMIVPQNQQAQSMTASQGNQGQQQGQSGNQQVINDTPRANWNSGTWGPVSQTPQTIDPANLQPFGASLFEGGFRGVMADGLNPAYTIKPGDQITLRIWGGVEMEQVLTVDSQGNIFLPGIGPLNVQGISNSQLNSRVTSAVQSVYPQNVQVYTNLQGVQPVGVFVTGYVPNPGRYSGTPSDSLLYFLDQAGGIDQALGSYRNIVVKRNGQTISRVDLYNFLLNGSIAQTQFRDGDTIVVEERGPAVAVVGDVAQAFRYELSGTAMTGADVVELARLNAGVNHVLLRGSRPDGPIARYLTLAEFRNAQVRRGDEVLFSADQRDETIIVQVEGSYYGPSRYALPRDARLGEFLNAVGVPRDMTSYQDVSIRRDSVAQQQKEALDESLRRLEQTYLGYPSRTSGEAEIQVRQSELIERFVQKASQVQPNGRLVVARNGNIADIRLQDGDVVTIPETNDSILLSGEVTVPQAVVYSSGMNAYDYIQLAGGFTPRADEDEVLVVHRNGAVVNAENATLRAGDEIIVLPAPPTSNIELASSITQILYQVAVATKVALDL</sequence>
<dbReference type="Pfam" id="PF22461">
    <property type="entry name" value="SLBB_2"/>
    <property type="match status" value="1"/>
</dbReference>
<organism evidence="20 21">
    <name type="scientific">Kushneria aurantia</name>
    <dbReference type="NCBI Taxonomy" id="504092"/>
    <lineage>
        <taxon>Bacteria</taxon>
        <taxon>Pseudomonadati</taxon>
        <taxon>Pseudomonadota</taxon>
        <taxon>Gammaproteobacteria</taxon>
        <taxon>Oceanospirillales</taxon>
        <taxon>Halomonadaceae</taxon>
        <taxon>Kushneria</taxon>
    </lineage>
</organism>
<accession>A0ABV6G423</accession>
<keyword evidence="10" id="KW-0626">Porin</keyword>
<evidence type="ECO:0000256" key="2">
    <source>
        <dbReference type="ARBA" id="ARBA00009450"/>
    </source>
</evidence>
<evidence type="ECO:0000256" key="13">
    <source>
        <dbReference type="ARBA" id="ARBA00023237"/>
    </source>
</evidence>
<evidence type="ECO:0000256" key="4">
    <source>
        <dbReference type="ARBA" id="ARBA00022452"/>
    </source>
</evidence>
<evidence type="ECO:0000256" key="11">
    <source>
        <dbReference type="ARBA" id="ARBA00023136"/>
    </source>
</evidence>
<evidence type="ECO:0000256" key="15">
    <source>
        <dbReference type="SAM" id="MobiDB-lite"/>
    </source>
</evidence>
<dbReference type="Pfam" id="PF10531">
    <property type="entry name" value="SLBB"/>
    <property type="match status" value="1"/>
</dbReference>
<dbReference type="Gene3D" id="3.10.560.10">
    <property type="entry name" value="Outer membrane lipoprotein wza domain like"/>
    <property type="match status" value="3"/>
</dbReference>
<evidence type="ECO:0000256" key="16">
    <source>
        <dbReference type="SAM" id="SignalP"/>
    </source>
</evidence>
<keyword evidence="7 16" id="KW-0732">Signal</keyword>
<keyword evidence="12" id="KW-0564">Palmitate</keyword>
<dbReference type="InterPro" id="IPR003715">
    <property type="entry name" value="Poly_export_N"/>
</dbReference>
<comment type="subcellular location">
    <subcellularLocation>
        <location evidence="1">Cell outer membrane</location>
        <topology evidence="1">Multi-pass membrane protein</topology>
    </subcellularLocation>
</comment>
<feature type="domain" description="Polysaccharide export protein N-terminal" evidence="17">
    <location>
        <begin position="114"/>
        <end position="187"/>
    </location>
</feature>
<dbReference type="RefSeq" id="WP_245558781.1">
    <property type="nucleotide sequence ID" value="NZ_JBHLVX010000037.1"/>
</dbReference>
<feature type="compositionally biased region" description="Polar residues" evidence="15">
    <location>
        <begin position="64"/>
        <end position="89"/>
    </location>
</feature>
<feature type="signal peptide" evidence="16">
    <location>
        <begin position="1"/>
        <end position="26"/>
    </location>
</feature>
<feature type="region of interest" description="Disordered" evidence="15">
    <location>
        <begin position="41"/>
        <end position="89"/>
    </location>
</feature>
<keyword evidence="3" id="KW-0813">Transport</keyword>
<keyword evidence="8" id="KW-0625">Polysaccharide transport</keyword>
<evidence type="ECO:0000256" key="12">
    <source>
        <dbReference type="ARBA" id="ARBA00023139"/>
    </source>
</evidence>
<evidence type="ECO:0000256" key="5">
    <source>
        <dbReference type="ARBA" id="ARBA00022597"/>
    </source>
</evidence>
<gene>
    <name evidence="20" type="ORF">ACFFHW_09375</name>
</gene>
<evidence type="ECO:0000256" key="3">
    <source>
        <dbReference type="ARBA" id="ARBA00022448"/>
    </source>
</evidence>
<dbReference type="InterPro" id="IPR054765">
    <property type="entry name" value="SLBB_dom"/>
</dbReference>
<dbReference type="Pfam" id="PF02563">
    <property type="entry name" value="Poly_export"/>
    <property type="match status" value="1"/>
</dbReference>
<keyword evidence="5" id="KW-0762">Sugar transport</keyword>
<dbReference type="Proteomes" id="UP001589814">
    <property type="component" value="Unassembled WGS sequence"/>
</dbReference>
<evidence type="ECO:0000256" key="6">
    <source>
        <dbReference type="ARBA" id="ARBA00022692"/>
    </source>
</evidence>
<proteinExistence type="inferred from homology"/>
<evidence type="ECO:0000259" key="19">
    <source>
        <dbReference type="Pfam" id="PF22461"/>
    </source>
</evidence>
<keyword evidence="21" id="KW-1185">Reference proteome</keyword>
<evidence type="ECO:0000259" key="18">
    <source>
        <dbReference type="Pfam" id="PF10531"/>
    </source>
</evidence>
<evidence type="ECO:0000256" key="14">
    <source>
        <dbReference type="ARBA" id="ARBA00023288"/>
    </source>
</evidence>
<feature type="chain" id="PRO_5045769376" evidence="16">
    <location>
        <begin position="27"/>
        <end position="585"/>
    </location>
</feature>
<evidence type="ECO:0000256" key="7">
    <source>
        <dbReference type="ARBA" id="ARBA00022729"/>
    </source>
</evidence>
<feature type="domain" description="SLBB" evidence="19">
    <location>
        <begin position="195"/>
        <end position="271"/>
    </location>
</feature>
<keyword evidence="4" id="KW-1134">Transmembrane beta strand</keyword>
<keyword evidence="6" id="KW-0812">Transmembrane</keyword>
<feature type="domain" description="Soluble ligand binding" evidence="18">
    <location>
        <begin position="492"/>
        <end position="536"/>
    </location>
</feature>
<dbReference type="InterPro" id="IPR049712">
    <property type="entry name" value="Poly_export"/>
</dbReference>
<keyword evidence="11" id="KW-0472">Membrane</keyword>